<comment type="caution">
    <text evidence="1">The sequence shown here is derived from an EMBL/GenBank/DDBJ whole genome shotgun (WGS) entry which is preliminary data.</text>
</comment>
<sequence>MHAALLICFAGLLATDPSADEAERIALELDAATAAFRSTRDAASADLIRGSLKEAREAAQEAGDLAAYERLGKEIKSFDESGEAPASVPAGDRRRYERSIAQAKAAAEQAYRTAISDYTRAGLIEKAKATREELKAFKLRDSEVHKNPRNVWVHSTGLFERQNGGMWKEFSSNGNVYVYREIERTDESITIEALNGTVGWQHRLSDHAVWSGPGSGRWKKTFEGRWHWVPRATTEGDEPELGERYVGTKTWTKKGAVRPRGFREPWALVIDADENGEFQGRLGAAGAPSGGYRVSGRFGGGVIEFDGPRLGPYYGTYSSTRLDLTSADGHVSLTR</sequence>
<organism evidence="1 2">
    <name type="scientific">Alienimonas chondri</name>
    <dbReference type="NCBI Taxonomy" id="2681879"/>
    <lineage>
        <taxon>Bacteria</taxon>
        <taxon>Pseudomonadati</taxon>
        <taxon>Planctomycetota</taxon>
        <taxon>Planctomycetia</taxon>
        <taxon>Planctomycetales</taxon>
        <taxon>Planctomycetaceae</taxon>
        <taxon>Alienimonas</taxon>
    </lineage>
</organism>
<reference evidence="1 2" key="1">
    <citation type="journal article" date="2020" name="Syst. Appl. Microbiol.">
        <title>Alienimonas chondri sp. nov., a novel planctomycete isolated from the biofilm of the red alga Chondrus crispus.</title>
        <authorList>
            <person name="Vitorino I."/>
            <person name="Albuquerque L."/>
            <person name="Wiegand S."/>
            <person name="Kallscheuer N."/>
            <person name="da Costa M.S."/>
            <person name="Lobo-da-Cunha A."/>
            <person name="Jogler C."/>
            <person name="Lage O.M."/>
        </authorList>
    </citation>
    <scope>NUCLEOTIDE SEQUENCE [LARGE SCALE GENOMIC DNA]</scope>
    <source>
        <strain evidence="1 2">LzC2</strain>
    </source>
</reference>
<evidence type="ECO:0000313" key="1">
    <source>
        <dbReference type="EMBL" id="NNJ27102.1"/>
    </source>
</evidence>
<dbReference type="RefSeq" id="WP_171188795.1">
    <property type="nucleotide sequence ID" value="NZ_WTPX01000121.1"/>
</dbReference>
<accession>A0ABX1VG58</accession>
<keyword evidence="2" id="KW-1185">Reference proteome</keyword>
<protein>
    <submittedName>
        <fullName evidence="1">Uncharacterized protein</fullName>
    </submittedName>
</protein>
<dbReference type="Proteomes" id="UP000609651">
    <property type="component" value="Unassembled WGS sequence"/>
</dbReference>
<gene>
    <name evidence="1" type="ORF">LzC2_31990</name>
</gene>
<proteinExistence type="predicted"/>
<evidence type="ECO:0000313" key="2">
    <source>
        <dbReference type="Proteomes" id="UP000609651"/>
    </source>
</evidence>
<name>A0ABX1VG58_9PLAN</name>
<dbReference type="EMBL" id="WTPX01000121">
    <property type="protein sequence ID" value="NNJ27102.1"/>
    <property type="molecule type" value="Genomic_DNA"/>
</dbReference>